<accession>A0A852ZES3</accession>
<protein>
    <submittedName>
        <fullName evidence="2">Uncharacterized protein</fullName>
    </submittedName>
</protein>
<evidence type="ECO:0000313" key="2">
    <source>
        <dbReference type="EMBL" id="NYH88159.1"/>
    </source>
</evidence>
<evidence type="ECO:0000256" key="1">
    <source>
        <dbReference type="SAM" id="Phobius"/>
    </source>
</evidence>
<dbReference type="RefSeq" id="WP_179786102.1">
    <property type="nucleotide sequence ID" value="NZ_BAAARR010000004.1"/>
</dbReference>
<keyword evidence="1" id="KW-1133">Transmembrane helix</keyword>
<feature type="transmembrane region" description="Helical" evidence="1">
    <location>
        <begin position="121"/>
        <end position="143"/>
    </location>
</feature>
<feature type="transmembrane region" description="Helical" evidence="1">
    <location>
        <begin position="33"/>
        <end position="58"/>
    </location>
</feature>
<keyword evidence="3" id="KW-1185">Reference proteome</keyword>
<organism evidence="2 3">
    <name type="scientific">Actinopolymorpha rutila</name>
    <dbReference type="NCBI Taxonomy" id="446787"/>
    <lineage>
        <taxon>Bacteria</taxon>
        <taxon>Bacillati</taxon>
        <taxon>Actinomycetota</taxon>
        <taxon>Actinomycetes</taxon>
        <taxon>Propionibacteriales</taxon>
        <taxon>Actinopolymorphaceae</taxon>
        <taxon>Actinopolymorpha</taxon>
    </lineage>
</organism>
<proteinExistence type="predicted"/>
<dbReference type="Proteomes" id="UP000579605">
    <property type="component" value="Unassembled WGS sequence"/>
</dbReference>
<dbReference type="EMBL" id="JACBZH010000001">
    <property type="protein sequence ID" value="NYH88159.1"/>
    <property type="molecule type" value="Genomic_DNA"/>
</dbReference>
<reference evidence="2 3" key="1">
    <citation type="submission" date="2020-07" db="EMBL/GenBank/DDBJ databases">
        <title>Sequencing the genomes of 1000 actinobacteria strains.</title>
        <authorList>
            <person name="Klenk H.-P."/>
        </authorList>
    </citation>
    <scope>NUCLEOTIDE SEQUENCE [LARGE SCALE GENOMIC DNA]</scope>
    <source>
        <strain evidence="2 3">DSM 18448</strain>
    </source>
</reference>
<dbReference type="AlphaFoldDB" id="A0A852ZES3"/>
<sequence length="221" mass="23185">MRRWTEICAGVVAAVVPAGVASALGALAGGGSGLVAGLAIGGVPGAVFGWAVAAFVPYDLACVRGIARYAVDLTWSLPNTWLGAVLLTGNLLAGNHVVGGLSRHGGTVHLARGTLPAMGGVRYVTTVGTVVAGISAPAVSPAARALLAHERGHVLQARLLGPAYVPLVLVNYAVWAVLPLWWIWHDHAAYPIRSVSAYFQHGVYPHVWNEEWCYRAYGPRR</sequence>
<feature type="transmembrane region" description="Helical" evidence="1">
    <location>
        <begin position="163"/>
        <end position="184"/>
    </location>
</feature>
<name>A0A852ZES3_9ACTN</name>
<evidence type="ECO:0000313" key="3">
    <source>
        <dbReference type="Proteomes" id="UP000579605"/>
    </source>
</evidence>
<gene>
    <name evidence="2" type="ORF">F4554_000797</name>
</gene>
<comment type="caution">
    <text evidence="2">The sequence shown here is derived from an EMBL/GenBank/DDBJ whole genome shotgun (WGS) entry which is preliminary data.</text>
</comment>
<keyword evidence="1" id="KW-0472">Membrane</keyword>
<keyword evidence="1" id="KW-0812">Transmembrane</keyword>